<evidence type="ECO:0000313" key="2">
    <source>
        <dbReference type="EMBL" id="MFB5191338.1"/>
    </source>
</evidence>
<reference evidence="2 3" key="1">
    <citation type="journal article" date="2024" name="Int. J. Mol. Sci.">
        <title>Exploration of Alicyclobacillus spp. Genome in Search of Antibiotic Resistance.</title>
        <authorList>
            <person name="Bucka-Kolendo J."/>
            <person name="Kiousi D.E."/>
            <person name="Dekowska A."/>
            <person name="Mikolajczuk-Szczyrba A."/>
            <person name="Karadedos D.M."/>
            <person name="Michael P."/>
            <person name="Galanis A."/>
            <person name="Sokolowska B."/>
        </authorList>
    </citation>
    <scope>NUCLEOTIDE SEQUENCE [LARGE SCALE GENOMIC DNA]</scope>
    <source>
        <strain evidence="2 3">KKP 3000</strain>
    </source>
</reference>
<feature type="region of interest" description="Disordered" evidence="1">
    <location>
        <begin position="86"/>
        <end position="110"/>
    </location>
</feature>
<evidence type="ECO:0000256" key="1">
    <source>
        <dbReference type="SAM" id="MobiDB-lite"/>
    </source>
</evidence>
<feature type="region of interest" description="Disordered" evidence="1">
    <location>
        <begin position="1"/>
        <end position="21"/>
    </location>
</feature>
<feature type="compositionally biased region" description="Basic residues" evidence="1">
    <location>
        <begin position="100"/>
        <end position="110"/>
    </location>
</feature>
<keyword evidence="3" id="KW-1185">Reference proteome</keyword>
<accession>A0ABV5AGE3</accession>
<evidence type="ECO:0000313" key="3">
    <source>
        <dbReference type="Proteomes" id="UP001579974"/>
    </source>
</evidence>
<comment type="caution">
    <text evidence="2">The sequence shown here is derived from an EMBL/GenBank/DDBJ whole genome shotgun (WGS) entry which is preliminary data.</text>
</comment>
<protein>
    <submittedName>
        <fullName evidence="2">Uncharacterized protein</fullName>
    </submittedName>
</protein>
<dbReference type="Proteomes" id="UP001579974">
    <property type="component" value="Unassembled WGS sequence"/>
</dbReference>
<sequence length="110" mass="12817">MKSFWGGEGQKMPWWTNTPQSRDGIFPEGVPDWVKQFMAHPYGHRDGESREGAKVPPIFPDLQKMGSQWPFTALGFDPFWMFHDSDGRATNKNARTRPQSSRRPRARRRL</sequence>
<proteinExistence type="predicted"/>
<dbReference type="EMBL" id="JBDXSU010000010">
    <property type="protein sequence ID" value="MFB5191338.1"/>
    <property type="molecule type" value="Genomic_DNA"/>
</dbReference>
<organism evidence="2 3">
    <name type="scientific">Alicyclobacillus fastidiosus</name>
    <dbReference type="NCBI Taxonomy" id="392011"/>
    <lineage>
        <taxon>Bacteria</taxon>
        <taxon>Bacillati</taxon>
        <taxon>Bacillota</taxon>
        <taxon>Bacilli</taxon>
        <taxon>Bacillales</taxon>
        <taxon>Alicyclobacillaceae</taxon>
        <taxon>Alicyclobacillus</taxon>
    </lineage>
</organism>
<name>A0ABV5AGE3_9BACL</name>
<gene>
    <name evidence="2" type="ORF">KKP3000_000109</name>
</gene>